<evidence type="ECO:0000256" key="4">
    <source>
        <dbReference type="ARBA" id="ARBA00022630"/>
    </source>
</evidence>
<dbReference type="EC" id="1.-.-.-" evidence="12"/>
<dbReference type="RefSeq" id="WP_057814401.1">
    <property type="nucleotide sequence ID" value="NZ_CP031598.1"/>
</dbReference>
<evidence type="ECO:0000313" key="13">
    <source>
        <dbReference type="Proteomes" id="UP000051401"/>
    </source>
</evidence>
<protein>
    <submittedName>
        <fullName evidence="11">NADH-flavin oxidoreductase/NADH oxidase</fullName>
    </submittedName>
    <submittedName>
        <fullName evidence="12">Putative N-methylproline demethylase</fullName>
        <ecNumber evidence="12">1.-.-.-</ecNumber>
    </submittedName>
</protein>
<evidence type="ECO:0000256" key="3">
    <source>
        <dbReference type="ARBA" id="ARBA00011048"/>
    </source>
</evidence>
<dbReference type="Pfam" id="PF12831">
    <property type="entry name" value="FAD_oxidored"/>
    <property type="match status" value="1"/>
</dbReference>
<evidence type="ECO:0000256" key="6">
    <source>
        <dbReference type="ARBA" id="ARBA00022723"/>
    </source>
</evidence>
<dbReference type="Gene3D" id="3.50.50.60">
    <property type="entry name" value="FAD/NAD(P)-binding domain"/>
    <property type="match status" value="1"/>
</dbReference>
<dbReference type="GO" id="GO:0008168">
    <property type="term" value="F:methyltransferase activity"/>
    <property type="evidence" value="ECO:0007669"/>
    <property type="project" value="UniProtKB-KW"/>
</dbReference>
<dbReference type="AlphaFoldDB" id="A0A0T5PBU5"/>
<name>A0A0T5PBU5_9RHOB</name>
<dbReference type="InterPro" id="IPR013785">
    <property type="entry name" value="Aldolase_TIM"/>
</dbReference>
<gene>
    <name evidence="12" type="primary">stcD_1</name>
    <name evidence="12" type="ORF">RIdsm_01169</name>
    <name evidence="11" type="ORF">XM52_06190</name>
</gene>
<dbReference type="EMBL" id="CP031598">
    <property type="protein sequence ID" value="QEW25383.1"/>
    <property type="molecule type" value="Genomic_DNA"/>
</dbReference>
<reference evidence="12 14" key="2">
    <citation type="submission" date="2018-08" db="EMBL/GenBank/DDBJ databases">
        <title>Genetic Globetrotter - A new plasmid hitch-hiking vast phylogenetic and geographic distances.</title>
        <authorList>
            <person name="Vollmers J."/>
            <person name="Petersen J."/>
        </authorList>
    </citation>
    <scope>NUCLEOTIDE SEQUENCE [LARGE SCALE GENOMIC DNA]</scope>
    <source>
        <strain evidence="12 14">DSM 26383</strain>
    </source>
</reference>
<dbReference type="GO" id="GO:0016491">
    <property type="term" value="F:oxidoreductase activity"/>
    <property type="evidence" value="ECO:0007669"/>
    <property type="project" value="UniProtKB-KW"/>
</dbReference>
<keyword evidence="13" id="KW-1185">Reference proteome</keyword>
<dbReference type="PANTHER" id="PTHR42917:SF2">
    <property type="entry name" value="2,4-DIENOYL-COA REDUCTASE [(2E)-ENOYL-COA-PRODUCING]"/>
    <property type="match status" value="1"/>
</dbReference>
<dbReference type="CDD" id="cd00636">
    <property type="entry name" value="TroA-like"/>
    <property type="match status" value="1"/>
</dbReference>
<keyword evidence="7 12" id="KW-0560">Oxidoreductase</keyword>
<dbReference type="PATRIC" id="fig|540747.5.peg.3597"/>
<keyword evidence="12" id="KW-0489">Methyltransferase</keyword>
<evidence type="ECO:0000313" key="11">
    <source>
        <dbReference type="EMBL" id="KRS18415.1"/>
    </source>
</evidence>
<evidence type="ECO:0000256" key="8">
    <source>
        <dbReference type="ARBA" id="ARBA00023004"/>
    </source>
</evidence>
<keyword evidence="8" id="KW-0408">Iron</keyword>
<evidence type="ECO:0000256" key="9">
    <source>
        <dbReference type="ARBA" id="ARBA00023014"/>
    </source>
</evidence>
<dbReference type="Gene3D" id="3.40.50.720">
    <property type="entry name" value="NAD(P)-binding Rossmann-like Domain"/>
    <property type="match status" value="1"/>
</dbReference>
<sequence length="667" mass="72249">MSDTYKHAMSPLRVGPVTLPNRLVRSAHATLFSKGEVNDDHINYHLERARGGIGLSILEGVSIHRTSNFSLQLTDDSAIPQLARLVEAIEPTGMKLFNQLWHGGGIEAAPNGGPPWSVTTLPGRYSRMPPIEMSGRQIAELVRSYGAAAARLAKAGLHGAEVLAGNGYLFSQFLSPRLNTRTDAYGGSLENRMRFLEEVLSDIRASVPPDFALGARMGSSCDKSILASEDVNAAILHLEDKGLLDFVDISQGDYYFHVERYAGMDQSAGYQLPDAREIGKGVSIPRLIVGRFGTLDDAEQALRAGDGEMINMVRATIADAHLVRKELEGRPEEVRPCIACNQGCIGGLFSGRMGCAVNPVVGYEAQLGEHLIVPSETPQNVVVVGGGPAGMEAARVAALAGHKVSLYEAAPDLGGQINMAAHFPKNHGIGDITKWQEREIFRLGVDVHVSSYMEPDEIVALGPDVVILATGAMHMEEAFVQTAAPHLEVEIAPGANVIRPDDLIHDAGRDLGNSAVVLDDVGHYEAIGVCEHLLERGLDVTYVTRHPIFAPDIEKTGRAQAALRRFYRLGNFRILADSLVLAINEGSVEVRPVEGVRPETVPADTTVLVTYRQTFRDEWMAFTETGPNVFFVGDAMSPRNLQTAIREGHLCARSLDTPGLDPLWNNM</sequence>
<evidence type="ECO:0000256" key="1">
    <source>
        <dbReference type="ARBA" id="ARBA00001917"/>
    </source>
</evidence>
<keyword evidence="4" id="KW-0285">Flavoprotein</keyword>
<keyword evidence="9" id="KW-0411">Iron-sulfur</keyword>
<dbReference type="InterPro" id="IPR051793">
    <property type="entry name" value="NADH:flavin_oxidoreductase"/>
</dbReference>
<keyword evidence="12" id="KW-0808">Transferase</keyword>
<evidence type="ECO:0000259" key="10">
    <source>
        <dbReference type="Pfam" id="PF00724"/>
    </source>
</evidence>
<dbReference type="InterPro" id="IPR001155">
    <property type="entry name" value="OxRdtase_FMN_N"/>
</dbReference>
<organism evidence="11 13">
    <name type="scientific">Roseovarius indicus</name>
    <dbReference type="NCBI Taxonomy" id="540747"/>
    <lineage>
        <taxon>Bacteria</taxon>
        <taxon>Pseudomonadati</taxon>
        <taxon>Pseudomonadota</taxon>
        <taxon>Alphaproteobacteria</taxon>
        <taxon>Rhodobacterales</taxon>
        <taxon>Roseobacteraceae</taxon>
        <taxon>Roseovarius</taxon>
    </lineage>
</organism>
<evidence type="ECO:0000313" key="14">
    <source>
        <dbReference type="Proteomes" id="UP000325785"/>
    </source>
</evidence>
<evidence type="ECO:0000256" key="7">
    <source>
        <dbReference type="ARBA" id="ARBA00023002"/>
    </source>
</evidence>
<dbReference type="KEGG" id="rid:RIdsm_01169"/>
<evidence type="ECO:0000313" key="12">
    <source>
        <dbReference type="EMBL" id="QEW25383.1"/>
    </source>
</evidence>
<evidence type="ECO:0000256" key="5">
    <source>
        <dbReference type="ARBA" id="ARBA00022643"/>
    </source>
</evidence>
<dbReference type="GO" id="GO:0051536">
    <property type="term" value="F:iron-sulfur cluster binding"/>
    <property type="evidence" value="ECO:0007669"/>
    <property type="project" value="UniProtKB-KW"/>
</dbReference>
<proteinExistence type="inferred from homology"/>
<dbReference type="Gene3D" id="3.20.20.70">
    <property type="entry name" value="Aldolase class I"/>
    <property type="match status" value="1"/>
</dbReference>
<dbReference type="PANTHER" id="PTHR42917">
    <property type="entry name" value="2,4-DIENOYL-COA REDUCTASE"/>
    <property type="match status" value="1"/>
</dbReference>
<dbReference type="Proteomes" id="UP000051401">
    <property type="component" value="Unassembled WGS sequence"/>
</dbReference>
<dbReference type="Proteomes" id="UP000325785">
    <property type="component" value="Chromosome"/>
</dbReference>
<dbReference type="OrthoDB" id="9784632at2"/>
<dbReference type="SUPFAM" id="SSF51395">
    <property type="entry name" value="FMN-linked oxidoreductases"/>
    <property type="match status" value="1"/>
</dbReference>
<evidence type="ECO:0000256" key="2">
    <source>
        <dbReference type="ARBA" id="ARBA00001966"/>
    </source>
</evidence>
<dbReference type="EMBL" id="LAXI01000003">
    <property type="protein sequence ID" value="KRS18415.1"/>
    <property type="molecule type" value="Genomic_DNA"/>
</dbReference>
<keyword evidence="5" id="KW-0288">FMN</keyword>
<reference evidence="11 13" key="1">
    <citation type="submission" date="2015-04" db="EMBL/GenBank/DDBJ databases">
        <title>The draft genome sequence of Roseovarius indicus B108T.</title>
        <authorList>
            <person name="Li G."/>
            <person name="Lai Q."/>
            <person name="Shao Z."/>
            <person name="Yan P."/>
        </authorList>
    </citation>
    <scope>NUCLEOTIDE SEQUENCE [LARGE SCALE GENOMIC DNA]</scope>
    <source>
        <strain evidence="11 13">B108</strain>
    </source>
</reference>
<dbReference type="STRING" id="540747.SAMN04488031_104377"/>
<accession>A0A0T5PBU5</accession>
<comment type="cofactor">
    <cofactor evidence="1">
        <name>FMN</name>
        <dbReference type="ChEBI" id="CHEBI:58210"/>
    </cofactor>
</comment>
<dbReference type="GO" id="GO:0010181">
    <property type="term" value="F:FMN binding"/>
    <property type="evidence" value="ECO:0007669"/>
    <property type="project" value="InterPro"/>
</dbReference>
<feature type="domain" description="NADH:flavin oxidoreductase/NADH oxidase N-terminal" evidence="10">
    <location>
        <begin position="10"/>
        <end position="332"/>
    </location>
</feature>
<dbReference type="GO" id="GO:0032259">
    <property type="term" value="P:methylation"/>
    <property type="evidence" value="ECO:0007669"/>
    <property type="project" value="UniProtKB-KW"/>
</dbReference>
<keyword evidence="6" id="KW-0479">Metal-binding</keyword>
<dbReference type="PRINTS" id="PR00368">
    <property type="entry name" value="FADPNR"/>
</dbReference>
<dbReference type="Pfam" id="PF00724">
    <property type="entry name" value="Oxidored_FMN"/>
    <property type="match status" value="1"/>
</dbReference>
<dbReference type="GO" id="GO:0046872">
    <property type="term" value="F:metal ion binding"/>
    <property type="evidence" value="ECO:0007669"/>
    <property type="project" value="UniProtKB-KW"/>
</dbReference>
<dbReference type="InterPro" id="IPR036188">
    <property type="entry name" value="FAD/NAD-bd_sf"/>
</dbReference>
<comment type="cofactor">
    <cofactor evidence="2">
        <name>[4Fe-4S] cluster</name>
        <dbReference type="ChEBI" id="CHEBI:49883"/>
    </cofactor>
</comment>
<dbReference type="SUPFAM" id="SSF51905">
    <property type="entry name" value="FAD/NAD(P)-binding domain"/>
    <property type="match status" value="1"/>
</dbReference>
<comment type="similarity">
    <text evidence="3">In the N-terminal section; belongs to the NADH:flavin oxidoreductase/NADH oxidase family.</text>
</comment>